<dbReference type="VEuPathDB" id="FungiDB:SMAC_07324"/>
<dbReference type="Proteomes" id="UP000433876">
    <property type="component" value="Unassembled WGS sequence"/>
</dbReference>
<reference evidence="2 3" key="1">
    <citation type="submission" date="2017-07" db="EMBL/GenBank/DDBJ databases">
        <title>Genome sequence of the Sordaria macrospora wild type strain R19027.</title>
        <authorList>
            <person name="Nowrousian M."/>
            <person name="Teichert I."/>
            <person name="Kueck U."/>
        </authorList>
    </citation>
    <scope>NUCLEOTIDE SEQUENCE [LARGE SCALE GENOMIC DNA]</scope>
    <source>
        <strain evidence="2 3">R19027</strain>
        <tissue evidence="2">Mycelium</tissue>
    </source>
</reference>
<feature type="domain" description="GED" evidence="1">
    <location>
        <begin position="31"/>
        <end position="129"/>
    </location>
</feature>
<sequence>MEELMEEELAQEQAKMAKKPKLIGRAPYDQEITVAASVRGYYFTAASRLIDIVAIYIMSGLLSRVAFVSNYLHEKLGLYSRTSGSGLEIFHRLMSEGCETERKRRELRVKKERMDQAMEIIVNLENKEKMSTAMAANSQAT</sequence>
<evidence type="ECO:0000313" key="2">
    <source>
        <dbReference type="EMBL" id="KAA8628489.1"/>
    </source>
</evidence>
<dbReference type="AlphaFoldDB" id="A0A8S8ZFS1"/>
<comment type="caution">
    <text evidence="2">The sequence shown here is derived from an EMBL/GenBank/DDBJ whole genome shotgun (WGS) entry which is preliminary data.</text>
</comment>
<name>A0A8S8ZFS1_SORMA</name>
<dbReference type="PROSITE" id="PS51388">
    <property type="entry name" value="GED"/>
    <property type="match status" value="1"/>
</dbReference>
<evidence type="ECO:0000313" key="3">
    <source>
        <dbReference type="Proteomes" id="UP000433876"/>
    </source>
</evidence>
<proteinExistence type="predicted"/>
<gene>
    <name evidence="2" type="ORF">SMACR_07324</name>
</gene>
<dbReference type="InterPro" id="IPR020850">
    <property type="entry name" value="GED_dom"/>
</dbReference>
<organism evidence="2 3">
    <name type="scientific">Sordaria macrospora</name>
    <dbReference type="NCBI Taxonomy" id="5147"/>
    <lineage>
        <taxon>Eukaryota</taxon>
        <taxon>Fungi</taxon>
        <taxon>Dikarya</taxon>
        <taxon>Ascomycota</taxon>
        <taxon>Pezizomycotina</taxon>
        <taxon>Sordariomycetes</taxon>
        <taxon>Sordariomycetidae</taxon>
        <taxon>Sordariales</taxon>
        <taxon>Sordariaceae</taxon>
        <taxon>Sordaria</taxon>
    </lineage>
</organism>
<accession>A0A8S8ZFS1</accession>
<evidence type="ECO:0000259" key="1">
    <source>
        <dbReference type="PROSITE" id="PS51388"/>
    </source>
</evidence>
<protein>
    <recommendedName>
        <fullName evidence="1">GED domain-containing protein</fullName>
    </recommendedName>
</protein>
<dbReference type="EMBL" id="NMPR01000180">
    <property type="protein sequence ID" value="KAA8628489.1"/>
    <property type="molecule type" value="Genomic_DNA"/>
</dbReference>